<dbReference type="InterPro" id="IPR044726">
    <property type="entry name" value="ABCC_6TM_D2"/>
</dbReference>
<comment type="subcellular location">
    <subcellularLocation>
        <location evidence="1">Membrane</location>
        <topology evidence="1">Multi-pass membrane protein</topology>
    </subcellularLocation>
</comment>
<feature type="transmembrane region" description="Helical" evidence="9">
    <location>
        <begin position="902"/>
        <end position="922"/>
    </location>
</feature>
<keyword evidence="7 9" id="KW-1133">Transmembrane helix</keyword>
<feature type="transmembrane region" description="Helical" evidence="9">
    <location>
        <begin position="806"/>
        <end position="829"/>
    </location>
</feature>
<dbReference type="InterPro" id="IPR036640">
    <property type="entry name" value="ABC1_TM_sf"/>
</dbReference>
<feature type="domain" description="ABC transporter" evidence="10">
    <location>
        <begin position="409"/>
        <end position="624"/>
    </location>
</feature>
<comment type="caution">
    <text evidence="12">The sequence shown here is derived from an EMBL/GenBank/DDBJ whole genome shotgun (WGS) entry which is preliminary data.</text>
</comment>
<dbReference type="PROSITE" id="PS50929">
    <property type="entry name" value="ABC_TM1F"/>
    <property type="match status" value="2"/>
</dbReference>
<keyword evidence="3" id="KW-0813">Transport</keyword>
<feature type="domain" description="ABC transmembrane type-1" evidence="11">
    <location>
        <begin position="719"/>
        <end position="956"/>
    </location>
</feature>
<evidence type="ECO:0000256" key="4">
    <source>
        <dbReference type="ARBA" id="ARBA00022692"/>
    </source>
</evidence>
<dbReference type="PROSITE" id="PS50893">
    <property type="entry name" value="ABC_TRANSPORTER_2"/>
    <property type="match status" value="2"/>
</dbReference>
<dbReference type="InterPro" id="IPR017871">
    <property type="entry name" value="ABC_transporter-like_CS"/>
</dbReference>
<feature type="domain" description="ABC transporter" evidence="10">
    <location>
        <begin position="999"/>
        <end position="1239"/>
    </location>
</feature>
<keyword evidence="6" id="KW-0067">ATP-binding</keyword>
<dbReference type="Gene3D" id="3.40.50.300">
    <property type="entry name" value="P-loop containing nucleotide triphosphate hydrolases"/>
    <property type="match status" value="2"/>
</dbReference>
<evidence type="ECO:0000256" key="5">
    <source>
        <dbReference type="ARBA" id="ARBA00022741"/>
    </source>
</evidence>
<feature type="transmembrane region" description="Helical" evidence="9">
    <location>
        <begin position="109"/>
        <end position="130"/>
    </location>
</feature>
<evidence type="ECO:0000259" key="10">
    <source>
        <dbReference type="PROSITE" id="PS50893"/>
    </source>
</evidence>
<dbReference type="Pfam" id="PF00664">
    <property type="entry name" value="ABC_membrane"/>
    <property type="match status" value="2"/>
</dbReference>
<dbReference type="PROSITE" id="PS00211">
    <property type="entry name" value="ABC_TRANSPORTER_1"/>
    <property type="match status" value="1"/>
</dbReference>
<dbReference type="FunFam" id="3.40.50.300:FF:000630">
    <property type="entry name" value="ATP-binding cassette (ABC) transporter, putative"/>
    <property type="match status" value="1"/>
</dbReference>
<evidence type="ECO:0000256" key="3">
    <source>
        <dbReference type="ARBA" id="ARBA00022448"/>
    </source>
</evidence>
<dbReference type="CDD" id="cd03244">
    <property type="entry name" value="ABCC_MRP_domain2"/>
    <property type="match status" value="1"/>
</dbReference>
<evidence type="ECO:0000259" key="11">
    <source>
        <dbReference type="PROSITE" id="PS50929"/>
    </source>
</evidence>
<keyword evidence="8 9" id="KW-0472">Membrane</keyword>
<feature type="transmembrane region" description="Helical" evidence="9">
    <location>
        <begin position="296"/>
        <end position="317"/>
    </location>
</feature>
<feature type="domain" description="ABC transmembrane type-1" evidence="11">
    <location>
        <begin position="70"/>
        <end position="352"/>
    </location>
</feature>
<feature type="transmembrane region" description="Helical" evidence="9">
    <location>
        <begin position="212"/>
        <end position="230"/>
    </location>
</feature>
<dbReference type="GO" id="GO:0005524">
    <property type="term" value="F:ATP binding"/>
    <property type="evidence" value="ECO:0007669"/>
    <property type="project" value="UniProtKB-KW"/>
</dbReference>
<dbReference type="SMART" id="SM00382">
    <property type="entry name" value="AAA"/>
    <property type="match status" value="2"/>
</dbReference>
<keyword evidence="5" id="KW-0547">Nucleotide-binding</keyword>
<feature type="transmembrane region" description="Helical" evidence="9">
    <location>
        <begin position="715"/>
        <end position="739"/>
    </location>
</feature>
<dbReference type="InterPro" id="IPR003439">
    <property type="entry name" value="ABC_transporter-like_ATP-bd"/>
</dbReference>
<feature type="transmembrane region" description="Helical" evidence="9">
    <location>
        <begin position="68"/>
        <end position="89"/>
    </location>
</feature>
<protein>
    <submittedName>
        <fullName evidence="12">Uncharacterized protein</fullName>
    </submittedName>
</protein>
<dbReference type="Proteomes" id="UP001210925">
    <property type="component" value="Unassembled WGS sequence"/>
</dbReference>
<dbReference type="PANTHER" id="PTHR24223:SF456">
    <property type="entry name" value="MULTIDRUG RESISTANCE-ASSOCIATED PROTEIN LETHAL(2)03659"/>
    <property type="match status" value="1"/>
</dbReference>
<sequence>MAWAWKYIDMAAKASLKEEDYPSVVYPSKDLVNLMDGYFAKVNDYNAGISPTKPGLYRHVAKIVVKEVMITFFVRLVLTVLQAVKPLAIGQLIALLDPNSTLALWFHNPVYICVVLVSISLSTPFLQALFRNLTDVFQSRYSQVLYCAFFEKTMRLSCKSKLNYDSGYLINVFNRDIQRLQNSLQIVYKGFVPFLYIIINFIFLYTVIGWTVVFSFLTVGVIFLLMTYFSSVTNQMNVDKNIILDSRIKVLREVIGGIRNIKISNLTKYYLDILEKSTDNYIAKQLKIYIIHRIKVSMTNSTAVLLALVTFVAYYLAGNTLDPAIIFPAYMYLSSIADQVFLLNPIITQALEFAEGITILSDYLSSEEKAPLVQREYREDVAVKTIDAKWKWFDADYVKKMHERKMNALRHGKKQKADSSDLAENKDTFALGSVNIEVKKGSLVGIVGAAGSGKSTLFNGLVNELAAESGEQPWIMMSTIESNIAFGRPSDKKRLVECIQACGLAKDLNEFEHGMYTNVGESGINLSGGQKARVSLARCLYADADIYLLDDPLAALDAYVGKHVFEQVIKKELRDKTVLLATHQLQYMQQTDQIIVLENGGVAESGTFAELMSNPDGIFSRMMSGYHYDEEASESAATVAANDALRVVEAPKTKAADIVKKEKKHEGKIRLEVYKTLFTVVVMGYLLNFALEFAGLVILTAWASDTSNSSSQSMFYIELLSASAIGRVFVNYILSVVWFNGGLANSRFYFQQMATSVLRSPLYFFEENPIGRILNRFSRDLSDLNTLMYADLYFLTTYGLSVVGKSVLICVSNKIVIVILVAVLITISLMQKKFDRANLECTRLYKLSESPQTSLIAEALSGSLAINLLQCDSFFKEMFYKYCDNYISMFNMYDTNINFFELRVNLLNGLVTSAIVLLSIVFNEHNTAFSALVGLALSQSDSTSKDLTMFLNYITFNKGNMNSLERIVEYSFEIDQEAADSTPDDEKITVWPSNGSVEIKNLDIAYHSKPEVNVIKNLNVSIQSGERVGVVGRTGSGKSTIASAFFRLVEAKAGAILIDGVGKSWANIDISTVGLSKLRHGIQMISQEANLFTGSVRFNLTLDADIPDEELWLALDKAGLKDYISQLPERLDYQLLANGSNLSVGQGQLLCLARAIAHKPKVLILDEASSSVDGEADRMIQKVLKDELNGSTVISIAHRLNTVADFDKIMVLEKGVLVEFDSPHALLENPDSLFSNLVEATGEENSLAIREIAKQSRQ</sequence>
<comment type="similarity">
    <text evidence="2">Belongs to the ABC transporter superfamily. ABCC family. Conjugate transporter (TC 3.A.1.208) subfamily.</text>
</comment>
<feature type="transmembrane region" description="Helical" evidence="9">
    <location>
        <begin position="677"/>
        <end position="703"/>
    </location>
</feature>
<dbReference type="EMBL" id="JADGKB010000082">
    <property type="protein sequence ID" value="KAJ3254589.1"/>
    <property type="molecule type" value="Genomic_DNA"/>
</dbReference>
<feature type="transmembrane region" description="Helical" evidence="9">
    <location>
        <begin position="186"/>
        <end position="206"/>
    </location>
</feature>
<dbReference type="InterPro" id="IPR027417">
    <property type="entry name" value="P-loop_NTPase"/>
</dbReference>
<organism evidence="12 13">
    <name type="scientific">Boothiomyces macroporosus</name>
    <dbReference type="NCBI Taxonomy" id="261099"/>
    <lineage>
        <taxon>Eukaryota</taxon>
        <taxon>Fungi</taxon>
        <taxon>Fungi incertae sedis</taxon>
        <taxon>Chytridiomycota</taxon>
        <taxon>Chytridiomycota incertae sedis</taxon>
        <taxon>Chytridiomycetes</taxon>
        <taxon>Rhizophydiales</taxon>
        <taxon>Terramycetaceae</taxon>
        <taxon>Boothiomyces</taxon>
    </lineage>
</organism>
<evidence type="ECO:0000256" key="8">
    <source>
        <dbReference type="ARBA" id="ARBA00023136"/>
    </source>
</evidence>
<dbReference type="SUPFAM" id="SSF52540">
    <property type="entry name" value="P-loop containing nucleoside triphosphate hydrolases"/>
    <property type="match status" value="2"/>
</dbReference>
<evidence type="ECO:0000256" key="2">
    <source>
        <dbReference type="ARBA" id="ARBA00009726"/>
    </source>
</evidence>
<keyword evidence="13" id="KW-1185">Reference proteome</keyword>
<dbReference type="PANTHER" id="PTHR24223">
    <property type="entry name" value="ATP-BINDING CASSETTE SUB-FAMILY C"/>
    <property type="match status" value="1"/>
</dbReference>
<dbReference type="InterPro" id="IPR003593">
    <property type="entry name" value="AAA+_ATPase"/>
</dbReference>
<evidence type="ECO:0000256" key="9">
    <source>
        <dbReference type="SAM" id="Phobius"/>
    </source>
</evidence>
<dbReference type="GO" id="GO:0140359">
    <property type="term" value="F:ABC-type transporter activity"/>
    <property type="evidence" value="ECO:0007669"/>
    <property type="project" value="InterPro"/>
</dbReference>
<reference evidence="12" key="1">
    <citation type="submission" date="2020-05" db="EMBL/GenBank/DDBJ databases">
        <title>Phylogenomic resolution of chytrid fungi.</title>
        <authorList>
            <person name="Stajich J.E."/>
            <person name="Amses K."/>
            <person name="Simmons R."/>
            <person name="Seto K."/>
            <person name="Myers J."/>
            <person name="Bonds A."/>
            <person name="Quandt C.A."/>
            <person name="Barry K."/>
            <person name="Liu P."/>
            <person name="Grigoriev I."/>
            <person name="Longcore J.E."/>
            <person name="James T.Y."/>
        </authorList>
    </citation>
    <scope>NUCLEOTIDE SEQUENCE</scope>
    <source>
        <strain evidence="12">PLAUS21</strain>
    </source>
</reference>
<evidence type="ECO:0000256" key="7">
    <source>
        <dbReference type="ARBA" id="ARBA00022989"/>
    </source>
</evidence>
<evidence type="ECO:0000313" key="13">
    <source>
        <dbReference type="Proteomes" id="UP001210925"/>
    </source>
</evidence>
<gene>
    <name evidence="12" type="ORF">HK103_007074</name>
</gene>
<proteinExistence type="inferred from homology"/>
<name>A0AAD5UCZ9_9FUNG</name>
<dbReference type="GO" id="GO:0016020">
    <property type="term" value="C:membrane"/>
    <property type="evidence" value="ECO:0007669"/>
    <property type="project" value="UniProtKB-SubCell"/>
</dbReference>
<accession>A0AAD5UCZ9</accession>
<dbReference type="Pfam" id="PF00005">
    <property type="entry name" value="ABC_tran"/>
    <property type="match status" value="2"/>
</dbReference>
<dbReference type="SUPFAM" id="SSF90123">
    <property type="entry name" value="ABC transporter transmembrane region"/>
    <property type="match status" value="2"/>
</dbReference>
<evidence type="ECO:0000256" key="6">
    <source>
        <dbReference type="ARBA" id="ARBA00022840"/>
    </source>
</evidence>
<dbReference type="AlphaFoldDB" id="A0AAD5UCZ9"/>
<dbReference type="GO" id="GO:0016887">
    <property type="term" value="F:ATP hydrolysis activity"/>
    <property type="evidence" value="ECO:0007669"/>
    <property type="project" value="InterPro"/>
</dbReference>
<dbReference type="InterPro" id="IPR011527">
    <property type="entry name" value="ABC1_TM_dom"/>
</dbReference>
<dbReference type="InterPro" id="IPR050173">
    <property type="entry name" value="ABC_transporter_C-like"/>
</dbReference>
<evidence type="ECO:0000256" key="1">
    <source>
        <dbReference type="ARBA" id="ARBA00004141"/>
    </source>
</evidence>
<dbReference type="CDD" id="cd03250">
    <property type="entry name" value="ABCC_MRP_domain1"/>
    <property type="match status" value="1"/>
</dbReference>
<keyword evidence="4 9" id="KW-0812">Transmembrane</keyword>
<evidence type="ECO:0000313" key="12">
    <source>
        <dbReference type="EMBL" id="KAJ3254589.1"/>
    </source>
</evidence>
<dbReference type="CDD" id="cd18580">
    <property type="entry name" value="ABC_6TM_ABCC_D2"/>
    <property type="match status" value="1"/>
</dbReference>
<dbReference type="Gene3D" id="1.20.1560.10">
    <property type="entry name" value="ABC transporter type 1, transmembrane domain"/>
    <property type="match status" value="2"/>
</dbReference>